<accession>A0A3P1T1A0</accession>
<evidence type="ECO:0000313" key="2">
    <source>
        <dbReference type="EMBL" id="RRD03124.1"/>
    </source>
</evidence>
<feature type="transmembrane region" description="Helical" evidence="1">
    <location>
        <begin position="179"/>
        <end position="203"/>
    </location>
</feature>
<dbReference type="RefSeq" id="WP_124846057.1">
    <property type="nucleotide sequence ID" value="NZ_JAUNKP010000039.1"/>
</dbReference>
<keyword evidence="1" id="KW-0472">Membrane</keyword>
<organism evidence="2 3">
    <name type="scientific">Arachnia propionica</name>
    <dbReference type="NCBI Taxonomy" id="1750"/>
    <lineage>
        <taxon>Bacteria</taxon>
        <taxon>Bacillati</taxon>
        <taxon>Actinomycetota</taxon>
        <taxon>Actinomycetes</taxon>
        <taxon>Propionibacteriales</taxon>
        <taxon>Propionibacteriaceae</taxon>
        <taxon>Arachnia</taxon>
    </lineage>
</organism>
<dbReference type="EMBL" id="RQZG01000028">
    <property type="protein sequence ID" value="RRD03124.1"/>
    <property type="molecule type" value="Genomic_DNA"/>
</dbReference>
<evidence type="ECO:0000313" key="3">
    <source>
        <dbReference type="Proteomes" id="UP000280819"/>
    </source>
</evidence>
<feature type="transmembrane region" description="Helical" evidence="1">
    <location>
        <begin position="51"/>
        <end position="70"/>
    </location>
</feature>
<dbReference type="OrthoDB" id="9992986at2"/>
<proteinExistence type="predicted"/>
<protein>
    <submittedName>
        <fullName evidence="2">Uncharacterized protein</fullName>
    </submittedName>
</protein>
<name>A0A3P1T1A0_9ACTN</name>
<evidence type="ECO:0000256" key="1">
    <source>
        <dbReference type="SAM" id="Phobius"/>
    </source>
</evidence>
<keyword evidence="1" id="KW-0812">Transmembrane</keyword>
<dbReference type="AlphaFoldDB" id="A0A3P1T1A0"/>
<gene>
    <name evidence="2" type="ORF">EII34_15405</name>
</gene>
<feature type="transmembrane region" description="Helical" evidence="1">
    <location>
        <begin position="127"/>
        <end position="159"/>
    </location>
</feature>
<sequence>MRCALAAEVRKQATLPTTWWATAGALGATVVLVVLLRVGHPEAPAEAVADLARGLIQAGAVAVGVVLGTAEQRQMATARLAVPSLPVWLGARWLVALSATGLVAAAMVIAGRVTVAAGGQWLGQWAWLWGVAMAAFLLAELTGSALSGALAVLTVLWIAPAVATGLPRLKDWLPDVSPLAGWSGVHPGVALGWLAVIWFMGLVRATRW</sequence>
<comment type="caution">
    <text evidence="2">The sequence shown here is derived from an EMBL/GenBank/DDBJ whole genome shotgun (WGS) entry which is preliminary data.</text>
</comment>
<keyword evidence="1" id="KW-1133">Transmembrane helix</keyword>
<reference evidence="2 3" key="1">
    <citation type="submission" date="2018-11" db="EMBL/GenBank/DDBJ databases">
        <title>Genomes From Bacteria Associated with the Canine Oral Cavity: a Test Case for Automated Genome-Based Taxonomic Assignment.</title>
        <authorList>
            <person name="Coil D.A."/>
            <person name="Jospin G."/>
            <person name="Darling A.E."/>
            <person name="Wallis C."/>
            <person name="Davis I.J."/>
            <person name="Harris S."/>
            <person name="Eisen J.A."/>
            <person name="Holcombe L.J."/>
            <person name="O'Flynn C."/>
        </authorList>
    </citation>
    <scope>NUCLEOTIDE SEQUENCE [LARGE SCALE GENOMIC DNA]</scope>
    <source>
        <strain evidence="2 3">OH887_COT-365</strain>
    </source>
</reference>
<feature type="transmembrane region" description="Helical" evidence="1">
    <location>
        <begin position="90"/>
        <end position="115"/>
    </location>
</feature>
<feature type="transmembrane region" description="Helical" evidence="1">
    <location>
        <begin position="19"/>
        <end position="39"/>
    </location>
</feature>
<dbReference type="Proteomes" id="UP000280819">
    <property type="component" value="Unassembled WGS sequence"/>
</dbReference>